<evidence type="ECO:0000256" key="3">
    <source>
        <dbReference type="ARBA" id="ARBA00004535"/>
    </source>
</evidence>
<keyword evidence="6" id="KW-0946">Virion</keyword>
<dbReference type="EMBL" id="MN086780">
    <property type="protein sequence ID" value="QIC50108.1"/>
    <property type="molecule type" value="Genomic_DNA"/>
</dbReference>
<dbReference type="GO" id="GO:0042025">
    <property type="term" value="C:host cell nucleus"/>
    <property type="evidence" value="ECO:0007669"/>
    <property type="project" value="UniProtKB-SubCell"/>
</dbReference>
<evidence type="ECO:0000256" key="1">
    <source>
        <dbReference type="ARBA" id="ARBA00004147"/>
    </source>
</evidence>
<protein>
    <submittedName>
        <fullName evidence="8">Tegument protein</fullName>
    </submittedName>
</protein>
<proteinExistence type="predicted"/>
<evidence type="ECO:0000313" key="8">
    <source>
        <dbReference type="EMBL" id="QIC50108.1"/>
    </source>
</evidence>
<dbReference type="GO" id="GO:0019033">
    <property type="term" value="C:viral tegument"/>
    <property type="evidence" value="ECO:0007669"/>
    <property type="project" value="UniProtKB-SubCell"/>
</dbReference>
<dbReference type="GO" id="GO:0030430">
    <property type="term" value="C:host cell cytoplasm"/>
    <property type="evidence" value="ECO:0007669"/>
    <property type="project" value="UniProtKB-SubCell"/>
</dbReference>
<reference evidence="8" key="1">
    <citation type="submission" date="2019-06" db="EMBL/GenBank/DDBJ databases">
        <title>Bovine herpetic mammillitis in dairy farm in Italy.</title>
        <authorList>
            <person name="Lanave G."/>
            <person name="Larocca V."/>
            <person name="Camero M."/>
            <person name="Martella V."/>
            <person name="Buonavoglia C."/>
        </authorList>
    </citation>
    <scope>NUCLEOTIDE SEQUENCE</scope>
    <source>
        <strain evidence="8">ITA/2018/468</strain>
    </source>
</reference>
<evidence type="ECO:0000256" key="7">
    <source>
        <dbReference type="ARBA" id="ARBA00023200"/>
    </source>
</evidence>
<accession>A0A6H2U188</accession>
<comment type="subcellular location">
    <subcellularLocation>
        <location evidence="2">Host cytoplasm</location>
    </subcellularLocation>
    <subcellularLocation>
        <location evidence="1">Host nucleus</location>
    </subcellularLocation>
    <subcellularLocation>
        <location evidence="3">Virion tegument</location>
    </subcellularLocation>
</comment>
<evidence type="ECO:0000256" key="5">
    <source>
        <dbReference type="ARBA" id="ARBA00022580"/>
    </source>
</evidence>
<evidence type="ECO:0000256" key="6">
    <source>
        <dbReference type="ARBA" id="ARBA00022844"/>
    </source>
</evidence>
<evidence type="ECO:0000256" key="4">
    <source>
        <dbReference type="ARBA" id="ARBA00022562"/>
    </source>
</evidence>
<keyword evidence="4" id="KW-1048">Host nucleus</keyword>
<dbReference type="InterPro" id="IPR004936">
    <property type="entry name" value="Herpes_UL21"/>
</dbReference>
<dbReference type="Pfam" id="PF03252">
    <property type="entry name" value="Herpes_UL21"/>
    <property type="match status" value="1"/>
</dbReference>
<keyword evidence="5" id="KW-0920">Virion tegument</keyword>
<evidence type="ECO:0000256" key="2">
    <source>
        <dbReference type="ARBA" id="ARBA00004192"/>
    </source>
</evidence>
<keyword evidence="7" id="KW-1035">Host cytoplasm</keyword>
<sequence length="522" mass="56094">MEVEYESTFHYNNVVFYLTADRSRAYFLCGGCVYSIRRPVCGANEETVKFGLVLRGLGPKDRTIANYVRSELRRRTRGRVVPPGEDDVFLDSLILLHGGAPSEVDAINMGEVEVGDECLAEHITSIRTSPGVIITGARVRTSDKVIELLEQPVVINSDSQFKYTPTPCAFVLAQANIQRLPPALDRLVVGAFDGIPAPRQPIGGPDRRTDIIVTGRRSVRVLASGGAKQKKRATVSEFVQVKHIDRVGTHPTEPAPRPTLADLWLLFVAAENAVGDSQAVGYLSCSEDFARRSIGSYAQQIFGTLDAPRPFVGASMRLRPAQKLAVLYYLIHRERQHSLFPMLLRITRGYVQHYGVALPPVDDEALVDALNCVLRDALAAGVAAEHLLHMPPRCVADPWMAGELQADSLALLRLASTITSEGQSPAASHPDRVRALGAFMGILYTGGSRLTAAIHTARLSGVTSIVIAASAANKTSAFDRGPAGTAARTRGAAYLAALLSSRLTHAAKQTAASSGAVGGTQT</sequence>
<name>A0A6H2U188_9ALPH</name>
<organism evidence="8">
    <name type="scientific">Bovine alphaherpesvirus 2</name>
    <dbReference type="NCBI Taxonomy" id="10295"/>
    <lineage>
        <taxon>Viruses</taxon>
        <taxon>Duplodnaviria</taxon>
        <taxon>Heunggongvirae</taxon>
        <taxon>Peploviricota</taxon>
        <taxon>Herviviricetes</taxon>
        <taxon>Herpesvirales</taxon>
        <taxon>Orthoherpesviridae</taxon>
        <taxon>Alphaherpesvirinae</taxon>
        <taxon>Simplexvirus</taxon>
        <taxon>Simplexvirus bovinealpha2</taxon>
    </lineage>
</organism>